<evidence type="ECO:0000313" key="13">
    <source>
        <dbReference type="EMBL" id="AWW37580.1"/>
    </source>
</evidence>
<dbReference type="InterPro" id="IPR006153">
    <property type="entry name" value="Cation/H_exchanger_TM"/>
</dbReference>
<dbReference type="PANTHER" id="PTHR43562">
    <property type="entry name" value="NAPA-TYPE SODIUM/HYDROGEN ANTIPORTER"/>
    <property type="match status" value="1"/>
</dbReference>
<feature type="transmembrane region" description="Helical" evidence="11">
    <location>
        <begin position="188"/>
        <end position="211"/>
    </location>
</feature>
<feature type="transmembrane region" description="Helical" evidence="11">
    <location>
        <begin position="20"/>
        <end position="39"/>
    </location>
</feature>
<feature type="transmembrane region" description="Helical" evidence="11">
    <location>
        <begin position="223"/>
        <end position="246"/>
    </location>
</feature>
<evidence type="ECO:0000256" key="9">
    <source>
        <dbReference type="ARBA" id="ARBA00023136"/>
    </source>
</evidence>
<dbReference type="GO" id="GO:0016020">
    <property type="term" value="C:membrane"/>
    <property type="evidence" value="ECO:0007669"/>
    <property type="project" value="UniProtKB-SubCell"/>
</dbReference>
<dbReference type="GO" id="GO:1902600">
    <property type="term" value="P:proton transmembrane transport"/>
    <property type="evidence" value="ECO:0007669"/>
    <property type="project" value="InterPro"/>
</dbReference>
<feature type="transmembrane region" description="Helical" evidence="11">
    <location>
        <begin position="335"/>
        <end position="356"/>
    </location>
</feature>
<dbReference type="GO" id="GO:0006814">
    <property type="term" value="P:sodium ion transport"/>
    <property type="evidence" value="ECO:0007669"/>
    <property type="project" value="UniProtKB-KW"/>
</dbReference>
<comment type="subcellular location">
    <subcellularLocation>
        <location evidence="1">Membrane</location>
        <topology evidence="1">Multi-pass membrane protein</topology>
    </subcellularLocation>
</comment>
<feature type="transmembrane region" description="Helical" evidence="11">
    <location>
        <begin position="90"/>
        <end position="112"/>
    </location>
</feature>
<feature type="transmembrane region" description="Helical" evidence="11">
    <location>
        <begin position="282"/>
        <end position="298"/>
    </location>
</feature>
<feature type="transmembrane region" description="Helical" evidence="11">
    <location>
        <begin position="400"/>
        <end position="418"/>
    </location>
</feature>
<feature type="domain" description="Cation/H+ exchanger transmembrane" evidence="12">
    <location>
        <begin position="35"/>
        <end position="422"/>
    </location>
</feature>
<dbReference type="AlphaFoldDB" id="A0A2Z4IXM9"/>
<evidence type="ECO:0000256" key="10">
    <source>
        <dbReference type="ARBA" id="ARBA00023201"/>
    </source>
</evidence>
<keyword evidence="4" id="KW-0050">Antiport</keyword>
<feature type="transmembrane region" description="Helical" evidence="11">
    <location>
        <begin position="305"/>
        <end position="323"/>
    </location>
</feature>
<sequence>MPYGAAPSVLAAPVAPLGAHPLLLLLLQVGVLLALALLLGRLAGRWGMPAVVGELMVGVLLGPSLLEWAAPALTDWLFPKEADQFHLLDAFSQIGLLLLVGVTGTQLHLGLIRREGRTALQVSLGGLLVPLAMGIGVAYLLPDKLLPADVDRGVFALFLGVAMCVSALPVIAKTLSDMGLLNRNMGQLIMTAGTIDDTVAWFLLSMVTALATTGLTLGHAGLAFASLLVFLVLAATVGRAAVGAVLRRTARSSDPGSTVAAVVVMLLLSAAAAHALKQEPMFGAFVCGIVISSTGQLAPGRLAALRTVVLRVFAPVFFAAAGLRMDLTGLADPEVLGAAFLLLFVAVLGKFAGAYAGARLSRLSRWEGLALGAGMNARGVVEVVIAMAGLRLGVLTTETYTIIVLIAVVTSLMAPPILTMAMKRIEETPEEALREKAYG</sequence>
<feature type="transmembrane region" description="Helical" evidence="11">
    <location>
        <begin position="258"/>
        <end position="276"/>
    </location>
</feature>
<comment type="similarity">
    <text evidence="2">Belongs to the monovalent cation:proton antiporter 2 (CPA2) transporter (TC 2.A.37) family.</text>
</comment>
<evidence type="ECO:0000313" key="14">
    <source>
        <dbReference type="Proteomes" id="UP000249616"/>
    </source>
</evidence>
<keyword evidence="7" id="KW-0915">Sodium</keyword>
<feature type="transmembrane region" description="Helical" evidence="11">
    <location>
        <begin position="153"/>
        <end position="176"/>
    </location>
</feature>
<dbReference type="Proteomes" id="UP000249616">
    <property type="component" value="Chromosome"/>
</dbReference>
<evidence type="ECO:0000256" key="6">
    <source>
        <dbReference type="ARBA" id="ARBA00022989"/>
    </source>
</evidence>
<dbReference type="GO" id="GO:0015297">
    <property type="term" value="F:antiporter activity"/>
    <property type="evidence" value="ECO:0007669"/>
    <property type="project" value="UniProtKB-KW"/>
</dbReference>
<evidence type="ECO:0000256" key="4">
    <source>
        <dbReference type="ARBA" id="ARBA00022449"/>
    </source>
</evidence>
<dbReference type="Pfam" id="PF00999">
    <property type="entry name" value="Na_H_Exchanger"/>
    <property type="match status" value="1"/>
</dbReference>
<evidence type="ECO:0000256" key="5">
    <source>
        <dbReference type="ARBA" id="ARBA00022692"/>
    </source>
</evidence>
<dbReference type="InterPro" id="IPR038770">
    <property type="entry name" value="Na+/solute_symporter_sf"/>
</dbReference>
<keyword evidence="6 11" id="KW-1133">Transmembrane helix</keyword>
<name>A0A2Z4IXM9_9ACTN</name>
<keyword evidence="10" id="KW-0739">Sodium transport</keyword>
<dbReference type="PANTHER" id="PTHR43562:SF3">
    <property type="entry name" value="SODIUM ION_PROTON EXCHANGER (EUROFUNG)"/>
    <property type="match status" value="1"/>
</dbReference>
<dbReference type="KEGG" id="scad:DN051_13725"/>
<evidence type="ECO:0000256" key="7">
    <source>
        <dbReference type="ARBA" id="ARBA00023053"/>
    </source>
</evidence>
<organism evidence="13 14">
    <name type="scientific">Streptomyces cadmiisoli</name>
    <dbReference type="NCBI Taxonomy" id="2184053"/>
    <lineage>
        <taxon>Bacteria</taxon>
        <taxon>Bacillati</taxon>
        <taxon>Actinomycetota</taxon>
        <taxon>Actinomycetes</taxon>
        <taxon>Kitasatosporales</taxon>
        <taxon>Streptomycetaceae</taxon>
        <taxon>Streptomyces</taxon>
        <taxon>Streptomyces aurantiacus group</taxon>
    </lineage>
</organism>
<evidence type="ECO:0000256" key="1">
    <source>
        <dbReference type="ARBA" id="ARBA00004141"/>
    </source>
</evidence>
<evidence type="ECO:0000259" key="12">
    <source>
        <dbReference type="Pfam" id="PF00999"/>
    </source>
</evidence>
<dbReference type="Gene3D" id="1.20.1530.20">
    <property type="match status" value="1"/>
</dbReference>
<evidence type="ECO:0000256" key="11">
    <source>
        <dbReference type="SAM" id="Phobius"/>
    </source>
</evidence>
<proteinExistence type="inferred from homology"/>
<evidence type="ECO:0000256" key="2">
    <source>
        <dbReference type="ARBA" id="ARBA00005551"/>
    </source>
</evidence>
<gene>
    <name evidence="13" type="ORF">DN051_13725</name>
</gene>
<dbReference type="RefSeq" id="WP_112438794.1">
    <property type="nucleotide sequence ID" value="NZ_CP030073.1"/>
</dbReference>
<keyword evidence="5 11" id="KW-0812">Transmembrane</keyword>
<evidence type="ECO:0000256" key="8">
    <source>
        <dbReference type="ARBA" id="ARBA00023065"/>
    </source>
</evidence>
<evidence type="ECO:0000256" key="3">
    <source>
        <dbReference type="ARBA" id="ARBA00022448"/>
    </source>
</evidence>
<keyword evidence="14" id="KW-1185">Reference proteome</keyword>
<reference evidence="13 14" key="1">
    <citation type="journal article" date="2019" name="Int. J. Syst. Evol. Microbiol.">
        <title>Streptomyces cadmiisoli sp. nov., a novel actinomycete isolated from cadmium-contaminated soil.</title>
        <authorList>
            <person name="Li K."/>
            <person name="Tang X."/>
            <person name="Zhao J."/>
            <person name="Guo Y."/>
            <person name="Tang Y."/>
            <person name="Gao J."/>
        </authorList>
    </citation>
    <scope>NUCLEOTIDE SEQUENCE [LARGE SCALE GENOMIC DNA]</scope>
    <source>
        <strain evidence="13 14">ZFG47</strain>
    </source>
</reference>
<dbReference type="EMBL" id="CP030073">
    <property type="protein sequence ID" value="AWW37580.1"/>
    <property type="molecule type" value="Genomic_DNA"/>
</dbReference>
<keyword evidence="3" id="KW-0813">Transport</keyword>
<feature type="transmembrane region" description="Helical" evidence="11">
    <location>
        <begin position="51"/>
        <end position="70"/>
    </location>
</feature>
<keyword evidence="9 11" id="KW-0472">Membrane</keyword>
<protein>
    <submittedName>
        <fullName evidence="13">Cation:proton antiporter</fullName>
    </submittedName>
</protein>
<accession>A0A2Z4IXM9</accession>
<feature type="transmembrane region" description="Helical" evidence="11">
    <location>
        <begin position="119"/>
        <end position="141"/>
    </location>
</feature>
<keyword evidence="8" id="KW-0406">Ion transport</keyword>